<gene>
    <name evidence="2" type="ORF">ACJ72_08073</name>
</gene>
<reference evidence="2 3" key="1">
    <citation type="submission" date="2015-07" db="EMBL/GenBank/DDBJ databases">
        <title>Emmonsia species relationships and genome sequence.</title>
        <authorList>
            <person name="Cuomo C.A."/>
            <person name="Schwartz I.S."/>
            <person name="Kenyon C."/>
            <person name="de Hoog G.S."/>
            <person name="Govender N.P."/>
            <person name="Botha A."/>
            <person name="Moreno L."/>
            <person name="de Vries M."/>
            <person name="Munoz J.F."/>
            <person name="Stielow J.B."/>
        </authorList>
    </citation>
    <scope>NUCLEOTIDE SEQUENCE [LARGE SCALE GENOMIC DNA]</scope>
    <source>
        <strain evidence="2 3">CBS 136260</strain>
    </source>
</reference>
<feature type="chain" id="PRO_5008598075" evidence="1">
    <location>
        <begin position="20"/>
        <end position="122"/>
    </location>
</feature>
<feature type="signal peptide" evidence="1">
    <location>
        <begin position="1"/>
        <end position="19"/>
    </location>
</feature>
<dbReference type="AlphaFoldDB" id="A0A1B7NLQ4"/>
<name>A0A1B7NLQ4_9EURO</name>
<dbReference type="EMBL" id="LGUA01002258">
    <property type="protein sequence ID" value="OAX77626.1"/>
    <property type="molecule type" value="Genomic_DNA"/>
</dbReference>
<proteinExistence type="predicted"/>
<dbReference type="Proteomes" id="UP000091918">
    <property type="component" value="Unassembled WGS sequence"/>
</dbReference>
<evidence type="ECO:0000313" key="2">
    <source>
        <dbReference type="EMBL" id="OAX77626.1"/>
    </source>
</evidence>
<organism evidence="2 3">
    <name type="scientific">Emergomyces africanus</name>
    <dbReference type="NCBI Taxonomy" id="1955775"/>
    <lineage>
        <taxon>Eukaryota</taxon>
        <taxon>Fungi</taxon>
        <taxon>Dikarya</taxon>
        <taxon>Ascomycota</taxon>
        <taxon>Pezizomycotina</taxon>
        <taxon>Eurotiomycetes</taxon>
        <taxon>Eurotiomycetidae</taxon>
        <taxon>Onygenales</taxon>
        <taxon>Ajellomycetaceae</taxon>
        <taxon>Emergomyces</taxon>
    </lineage>
</organism>
<evidence type="ECO:0000313" key="3">
    <source>
        <dbReference type="Proteomes" id="UP000091918"/>
    </source>
</evidence>
<comment type="caution">
    <text evidence="2">The sequence shown here is derived from an EMBL/GenBank/DDBJ whole genome shotgun (WGS) entry which is preliminary data.</text>
</comment>
<sequence length="122" mass="13716">MKLSTLVAVTSTFILSAFAKSNPVLNPIPMEHPNRYITRSHMVRYKLGVYRPEVENPTSPGAYASVGVKMALICYRLGDRCQSAIAYKRGGVWTGEAYSIRLHFPGDFMPYPNIEDMVAWTK</sequence>
<protein>
    <submittedName>
        <fullName evidence="2">Uncharacterized protein</fullName>
    </submittedName>
</protein>
<keyword evidence="1" id="KW-0732">Signal</keyword>
<accession>A0A1B7NLQ4</accession>
<evidence type="ECO:0000256" key="1">
    <source>
        <dbReference type="SAM" id="SignalP"/>
    </source>
</evidence>
<keyword evidence="3" id="KW-1185">Reference proteome</keyword>